<evidence type="ECO:0000313" key="1">
    <source>
        <dbReference type="EMBL" id="GBM50073.1"/>
    </source>
</evidence>
<dbReference type="Proteomes" id="UP000499080">
    <property type="component" value="Unassembled WGS sequence"/>
</dbReference>
<dbReference type="EMBL" id="BGPR01001284">
    <property type="protein sequence ID" value="GBM50073.1"/>
    <property type="molecule type" value="Genomic_DNA"/>
</dbReference>
<name>A0A4Y2G8Z4_ARAVE</name>
<reference evidence="1 2" key="1">
    <citation type="journal article" date="2019" name="Sci. Rep.">
        <title>Orb-weaving spider Araneus ventricosus genome elucidates the spidroin gene catalogue.</title>
        <authorList>
            <person name="Kono N."/>
            <person name="Nakamura H."/>
            <person name="Ohtoshi R."/>
            <person name="Moran D.A.P."/>
            <person name="Shinohara A."/>
            <person name="Yoshida Y."/>
            <person name="Fujiwara M."/>
            <person name="Mori M."/>
            <person name="Tomita M."/>
            <person name="Arakawa K."/>
        </authorList>
    </citation>
    <scope>NUCLEOTIDE SEQUENCE [LARGE SCALE GENOMIC DNA]</scope>
</reference>
<proteinExistence type="predicted"/>
<organism evidence="1 2">
    <name type="scientific">Araneus ventricosus</name>
    <name type="common">Orbweaver spider</name>
    <name type="synonym">Epeira ventricosa</name>
    <dbReference type="NCBI Taxonomy" id="182803"/>
    <lineage>
        <taxon>Eukaryota</taxon>
        <taxon>Metazoa</taxon>
        <taxon>Ecdysozoa</taxon>
        <taxon>Arthropoda</taxon>
        <taxon>Chelicerata</taxon>
        <taxon>Arachnida</taxon>
        <taxon>Araneae</taxon>
        <taxon>Araneomorphae</taxon>
        <taxon>Entelegynae</taxon>
        <taxon>Araneoidea</taxon>
        <taxon>Araneidae</taxon>
        <taxon>Araneus</taxon>
    </lineage>
</organism>
<sequence>MFLGRFQEPPIVDRVPRQSTGIWGPHTPDITNIHLPSILWAGGPHSSWTYPPFGGAEDYSRIIVVIIIINTGKEPFDALTHCLATDSKRLRGLRMRRVVLFSLK</sequence>
<evidence type="ECO:0000313" key="2">
    <source>
        <dbReference type="Proteomes" id="UP000499080"/>
    </source>
</evidence>
<gene>
    <name evidence="1" type="ORF">AVEN_138851_1</name>
</gene>
<protein>
    <submittedName>
        <fullName evidence="1">Uncharacterized protein</fullName>
    </submittedName>
</protein>
<comment type="caution">
    <text evidence="1">The sequence shown here is derived from an EMBL/GenBank/DDBJ whole genome shotgun (WGS) entry which is preliminary data.</text>
</comment>
<accession>A0A4Y2G8Z4</accession>
<dbReference type="AlphaFoldDB" id="A0A4Y2G8Z4"/>
<keyword evidence="2" id="KW-1185">Reference proteome</keyword>